<evidence type="ECO:0000256" key="7">
    <source>
        <dbReference type="SAM" id="Phobius"/>
    </source>
</evidence>
<evidence type="ECO:0000259" key="9">
    <source>
        <dbReference type="PROSITE" id="PS51781"/>
    </source>
</evidence>
<dbReference type="InterPro" id="IPR016476">
    <property type="entry name" value="SH3_dom_pro"/>
</dbReference>
<dbReference type="PROSITE" id="PS51781">
    <property type="entry name" value="SH3B"/>
    <property type="match status" value="1"/>
</dbReference>
<reference evidence="10 11" key="1">
    <citation type="submission" date="2006-02" db="EMBL/GenBank/DDBJ databases">
        <authorList>
            <person name="Moran M.A."/>
            <person name="Kjelleberg S."/>
            <person name="Egan S."/>
            <person name="Saunders N."/>
            <person name="Thomas T."/>
            <person name="Ferriera S."/>
            <person name="Johnson J."/>
            <person name="Kravitz S."/>
            <person name="Halpern A."/>
            <person name="Remington K."/>
            <person name="Beeson K."/>
            <person name="Tran B."/>
            <person name="Rogers Y.-H."/>
            <person name="Friedman R."/>
            <person name="Venter J.C."/>
        </authorList>
    </citation>
    <scope>NUCLEOTIDE SEQUENCE [LARGE SCALE GENOMIC DNA]</scope>
    <source>
        <strain evidence="10 11">D2</strain>
    </source>
</reference>
<name>A4C764_9GAMM</name>
<dbReference type="AlphaFoldDB" id="A4C764"/>
<evidence type="ECO:0000256" key="3">
    <source>
        <dbReference type="ARBA" id="ARBA00022729"/>
    </source>
</evidence>
<keyword evidence="2 7" id="KW-0812">Transmembrane</keyword>
<dbReference type="OrthoDB" id="9790951at2"/>
<dbReference type="eggNOG" id="COG4991">
    <property type="taxonomic scope" value="Bacteria"/>
</dbReference>
<dbReference type="InterPro" id="IPR003646">
    <property type="entry name" value="SH3-like_bac-type"/>
</dbReference>
<dbReference type="SMART" id="SM00287">
    <property type="entry name" value="SH3b"/>
    <property type="match status" value="1"/>
</dbReference>
<keyword evidence="3 8" id="KW-0732">Signal</keyword>
<keyword evidence="6" id="KW-0175">Coiled coil</keyword>
<gene>
    <name evidence="10" type="ORF">PTD2_13399</name>
</gene>
<keyword evidence="5 7" id="KW-0472">Membrane</keyword>
<feature type="chain" id="PRO_5002667212" description="SH3b domain-containing protein" evidence="8">
    <location>
        <begin position="21"/>
        <end position="202"/>
    </location>
</feature>
<feature type="domain" description="SH3b" evidence="9">
    <location>
        <begin position="30"/>
        <end position="97"/>
    </location>
</feature>
<feature type="signal peptide" evidence="8">
    <location>
        <begin position="1"/>
        <end position="20"/>
    </location>
</feature>
<dbReference type="RefSeq" id="WP_009837692.1">
    <property type="nucleotide sequence ID" value="NZ_AAOH01000002.1"/>
</dbReference>
<comment type="subcellular location">
    <subcellularLocation>
        <location evidence="1">Membrane</location>
        <topology evidence="1">Single-pass membrane protein</topology>
    </subcellularLocation>
</comment>
<dbReference type="NCBIfam" id="TIGR04211">
    <property type="entry name" value="SH3_and_anchor"/>
    <property type="match status" value="1"/>
</dbReference>
<dbReference type="EMBL" id="AAOH01000002">
    <property type="protein sequence ID" value="EAR29818.1"/>
    <property type="molecule type" value="Genomic_DNA"/>
</dbReference>
<sequence length="202" mass="22448">MFKQLLLTAGLLVATLSAHAETTEQPTPDNDNVQSGYIIDDLYIYMHAGAGKNFRIVGSINAGSPLELIDEQDGYAQVKDDKGRTGWVDQRFVSKKSGLAVENQNLKDKITELENNLLQQSSQLPELQQQNVELNEKNAQLNKKLALAQQQNTQQAALVANNTEKEKKELLMYGAAIAFTGLLFGIIITLVLSRRKRYDGWA</sequence>
<comment type="caution">
    <text evidence="10">The sequence shown here is derived from an EMBL/GenBank/DDBJ whole genome shotgun (WGS) entry which is preliminary data.</text>
</comment>
<evidence type="ECO:0000313" key="11">
    <source>
        <dbReference type="Proteomes" id="UP000006201"/>
    </source>
</evidence>
<accession>A4C764</accession>
<keyword evidence="4 7" id="KW-1133">Transmembrane helix</keyword>
<feature type="transmembrane region" description="Helical" evidence="7">
    <location>
        <begin position="170"/>
        <end position="192"/>
    </location>
</feature>
<keyword evidence="11" id="KW-1185">Reference proteome</keyword>
<evidence type="ECO:0000256" key="4">
    <source>
        <dbReference type="ARBA" id="ARBA00022989"/>
    </source>
</evidence>
<evidence type="ECO:0000256" key="5">
    <source>
        <dbReference type="ARBA" id="ARBA00023136"/>
    </source>
</evidence>
<dbReference type="PIRSF" id="PIRSF006158">
    <property type="entry name" value="UCP006158_SH3"/>
    <property type="match status" value="1"/>
</dbReference>
<dbReference type="GO" id="GO:0016020">
    <property type="term" value="C:membrane"/>
    <property type="evidence" value="ECO:0007669"/>
    <property type="project" value="UniProtKB-SubCell"/>
</dbReference>
<dbReference type="Proteomes" id="UP000006201">
    <property type="component" value="Unassembled WGS sequence"/>
</dbReference>
<protein>
    <recommendedName>
        <fullName evidence="9">SH3b domain-containing protein</fullName>
    </recommendedName>
</protein>
<dbReference type="STRING" id="87626.PTD2_13399"/>
<dbReference type="Pfam" id="PF08239">
    <property type="entry name" value="SH3_3"/>
    <property type="match status" value="1"/>
</dbReference>
<evidence type="ECO:0000256" key="1">
    <source>
        <dbReference type="ARBA" id="ARBA00004167"/>
    </source>
</evidence>
<evidence type="ECO:0000256" key="8">
    <source>
        <dbReference type="SAM" id="SignalP"/>
    </source>
</evidence>
<evidence type="ECO:0000256" key="2">
    <source>
        <dbReference type="ARBA" id="ARBA00022692"/>
    </source>
</evidence>
<feature type="coiled-coil region" evidence="6">
    <location>
        <begin position="96"/>
        <end position="151"/>
    </location>
</feature>
<dbReference type="Gene3D" id="2.30.30.40">
    <property type="entry name" value="SH3 Domains"/>
    <property type="match status" value="1"/>
</dbReference>
<proteinExistence type="predicted"/>
<evidence type="ECO:0000256" key="6">
    <source>
        <dbReference type="SAM" id="Coils"/>
    </source>
</evidence>
<evidence type="ECO:0000313" key="10">
    <source>
        <dbReference type="EMBL" id="EAR29818.1"/>
    </source>
</evidence>
<dbReference type="HOGENOM" id="CLU_094106_0_2_6"/>
<organism evidence="10 11">
    <name type="scientific">Pseudoalteromonas tunicata D2</name>
    <dbReference type="NCBI Taxonomy" id="87626"/>
    <lineage>
        <taxon>Bacteria</taxon>
        <taxon>Pseudomonadati</taxon>
        <taxon>Pseudomonadota</taxon>
        <taxon>Gammaproteobacteria</taxon>
        <taxon>Alteromonadales</taxon>
        <taxon>Pseudoalteromonadaceae</taxon>
        <taxon>Pseudoalteromonas</taxon>
    </lineage>
</organism>